<dbReference type="InterPro" id="IPR011765">
    <property type="entry name" value="Pept_M16_N"/>
</dbReference>
<dbReference type="EMBL" id="JAHBMH010000024">
    <property type="protein sequence ID" value="KAK1938590.1"/>
    <property type="molecule type" value="Genomic_DNA"/>
</dbReference>
<dbReference type="AlphaFoldDB" id="A0AAD9GHG8"/>
<keyword evidence="4" id="KW-1185">Reference proteome</keyword>
<dbReference type="Proteomes" id="UP001195914">
    <property type="component" value="Unassembled WGS sequence"/>
</dbReference>
<name>A0AAD9GHG8_BABDI</name>
<evidence type="ECO:0000256" key="1">
    <source>
        <dbReference type="SAM" id="MobiDB-lite"/>
    </source>
</evidence>
<dbReference type="GO" id="GO:0004222">
    <property type="term" value="F:metalloendopeptidase activity"/>
    <property type="evidence" value="ECO:0007669"/>
    <property type="project" value="TreeGrafter"/>
</dbReference>
<gene>
    <name evidence="3" type="ORF">X943_002551</name>
</gene>
<dbReference type="PANTHER" id="PTHR43016:SF13">
    <property type="entry name" value="PRESEQUENCE PROTEASE, MITOCHONDRIAL"/>
    <property type="match status" value="1"/>
</dbReference>
<dbReference type="Pfam" id="PF05193">
    <property type="entry name" value="Peptidase_M16_C"/>
    <property type="match status" value="1"/>
</dbReference>
<sequence>MIFQLSCGLRSRRNIAASLAGAGLLSCLYSRVFLFPLAVEALGVVERFSNVQCGRQYQTGVKVFKHSNQSNAYLCYIHDLTVTSNTSGKAPPHHATSSRSVTTMPTASDVPDWARKALNVTHENFEKTRHAYIPELGLAAVIYKHKQTELSVISLVTDITSGREMCFDIVVPTPPFNDTGCPHILEHAVLEGSKKYPSKEGFALLLQGGFQSFVNAFTYKDRTSYLFASTNEKDFYITADFYMSSVFQPNIRHDAKIFKQEAWHYKVAKHQPAPGHEDDGVVIHDRHISYGGVVYSEMRKAYSDPVSRGQDYIYENLHTNSYKFDSGGNPKNIVELEYPELVKFYETYYGPKTANVYFYGPDDPYKRLTFVDDYLRNNGITTGESTYNATLETAQTQLIPETYKEMDDVVVRSTFGATGSEEEDIIFTGWLLDPQVKDGQHRNVVDGHLKIDSVDALGMEVLEYLLIGTPESLLYSALIKSQLGKKVVGSGLTDYFKQSSFIVGLGGINCKDMKNKDEARVKFQNIVMSTLGGIVENGIKKEAIDAAMNFIEFQIRELNTGTFPKGLMLINLMQSHSQYQRDPIAHLYFDTIIAQLKDRLLKNPQYFQDLVKKHFVDNKHRVTVHMEAMNAQEYEKVSNASIQNSLMQRLKNLSEHDVDHMEAEYKAFKAECEKPEDPKVLEALPMLSLNDINRENELIPTQYYLLGKPEPHQEMPKTQGDDVVLLSHPVESHGVVYLDLAISLEQLGLEDIKYLDVFAAMLKEAGTHERTAEDMSYHIAANLGNLVTSFSFMTPANGRKYGKRNDAMGYLYVRSKALLGKENDMLDIVLDVLKNGNLENKEKGLEIIRRRINQMESSIVSEGHTFAGRRLMSRLSVAGHATEVSSGYEYLNTLKQEIQPVAEENWYEISSKLENIRQKLLHPENLIVNITASPEVAKHWLEQDCDLISNKLRHVFKAGKNGSHSANWVSDIIEKNYSTMKNEVIVAPTNVNFVGMGGPLFNEDDLSGADSLVMHYIGSSYLWKQVRMSLGAYGVFCNLSPCGDVVFMSYADPHFNQTIEVYKNVHQAIGEAIESLSDREFLRQKIGKISGIDKPLTADAKGFVALNRIIKGETDSDRQMYREDILNATAECFNRLKNKMASNNNWHNVCAVVSRTTANTLPSTITKLDIGHSD</sequence>
<dbReference type="Gene3D" id="3.30.830.10">
    <property type="entry name" value="Metalloenzyme, LuxS/M16 peptidase-like"/>
    <property type="match status" value="4"/>
</dbReference>
<accession>A0AAD9GHG8</accession>
<dbReference type="GO" id="GO:0046872">
    <property type="term" value="F:metal ion binding"/>
    <property type="evidence" value="ECO:0007669"/>
    <property type="project" value="InterPro"/>
</dbReference>
<feature type="domain" description="Peptidase M16C associated" evidence="2">
    <location>
        <begin position="629"/>
        <end position="897"/>
    </location>
</feature>
<comment type="caution">
    <text evidence="3">The sequence shown here is derived from an EMBL/GenBank/DDBJ whole genome shotgun (WGS) entry which is preliminary data.</text>
</comment>
<dbReference type="SUPFAM" id="SSF63411">
    <property type="entry name" value="LuxS/MPP-like metallohydrolase"/>
    <property type="match status" value="4"/>
</dbReference>
<dbReference type="PANTHER" id="PTHR43016">
    <property type="entry name" value="PRESEQUENCE PROTEASE"/>
    <property type="match status" value="1"/>
</dbReference>
<evidence type="ECO:0000259" key="2">
    <source>
        <dbReference type="SMART" id="SM01264"/>
    </source>
</evidence>
<dbReference type="SMART" id="SM01264">
    <property type="entry name" value="M16C_associated"/>
    <property type="match status" value="1"/>
</dbReference>
<dbReference type="GO" id="GO:0016485">
    <property type="term" value="P:protein processing"/>
    <property type="evidence" value="ECO:0007669"/>
    <property type="project" value="TreeGrafter"/>
</dbReference>
<dbReference type="InterPro" id="IPR007863">
    <property type="entry name" value="Peptidase_M16_C"/>
</dbReference>
<protein>
    <submittedName>
        <fullName evidence="3">Peptidase M16 inactive domain containing protein</fullName>
    </submittedName>
</protein>
<organism evidence="3 4">
    <name type="scientific">Babesia divergens</name>
    <dbReference type="NCBI Taxonomy" id="32595"/>
    <lineage>
        <taxon>Eukaryota</taxon>
        <taxon>Sar</taxon>
        <taxon>Alveolata</taxon>
        <taxon>Apicomplexa</taxon>
        <taxon>Aconoidasida</taxon>
        <taxon>Piroplasmida</taxon>
        <taxon>Babesiidae</taxon>
        <taxon>Babesia</taxon>
    </lineage>
</organism>
<proteinExistence type="predicted"/>
<dbReference type="Pfam" id="PF00675">
    <property type="entry name" value="Peptidase_M16"/>
    <property type="match status" value="1"/>
</dbReference>
<dbReference type="InterPro" id="IPR055130">
    <property type="entry name" value="PreP_C"/>
</dbReference>
<evidence type="ECO:0000313" key="3">
    <source>
        <dbReference type="EMBL" id="KAK1938590.1"/>
    </source>
</evidence>
<dbReference type="InterPro" id="IPR011249">
    <property type="entry name" value="Metalloenz_LuxS/M16"/>
</dbReference>
<dbReference type="Pfam" id="PF22516">
    <property type="entry name" value="PreP_C"/>
    <property type="match status" value="1"/>
</dbReference>
<feature type="compositionally biased region" description="Polar residues" evidence="1">
    <location>
        <begin position="95"/>
        <end position="106"/>
    </location>
</feature>
<reference evidence="3" key="1">
    <citation type="journal article" date="2014" name="Nucleic Acids Res.">
        <title>The evolutionary dynamics of variant antigen genes in Babesia reveal a history of genomic innovation underlying host-parasite interaction.</title>
        <authorList>
            <person name="Jackson A.P."/>
            <person name="Otto T.D."/>
            <person name="Darby A."/>
            <person name="Ramaprasad A."/>
            <person name="Xia D."/>
            <person name="Echaide I.E."/>
            <person name="Farber M."/>
            <person name="Gahlot S."/>
            <person name="Gamble J."/>
            <person name="Gupta D."/>
            <person name="Gupta Y."/>
            <person name="Jackson L."/>
            <person name="Malandrin L."/>
            <person name="Malas T.B."/>
            <person name="Moussa E."/>
            <person name="Nair M."/>
            <person name="Reid A.J."/>
            <person name="Sanders M."/>
            <person name="Sharma J."/>
            <person name="Tracey A."/>
            <person name="Quail M.A."/>
            <person name="Weir W."/>
            <person name="Wastling J.M."/>
            <person name="Hall N."/>
            <person name="Willadsen P."/>
            <person name="Lingelbach K."/>
            <person name="Shiels B."/>
            <person name="Tait A."/>
            <person name="Berriman M."/>
            <person name="Allred D.R."/>
            <person name="Pain A."/>
        </authorList>
    </citation>
    <scope>NUCLEOTIDE SEQUENCE</scope>
    <source>
        <strain evidence="3">1802A</strain>
    </source>
</reference>
<feature type="region of interest" description="Disordered" evidence="1">
    <location>
        <begin position="85"/>
        <end position="106"/>
    </location>
</feature>
<reference evidence="3" key="2">
    <citation type="submission" date="2021-05" db="EMBL/GenBank/DDBJ databases">
        <authorList>
            <person name="Pain A."/>
        </authorList>
    </citation>
    <scope>NUCLEOTIDE SEQUENCE</scope>
    <source>
        <strain evidence="3">1802A</strain>
    </source>
</reference>
<evidence type="ECO:0000313" key="4">
    <source>
        <dbReference type="Proteomes" id="UP001195914"/>
    </source>
</evidence>
<dbReference type="Pfam" id="PF08367">
    <property type="entry name" value="M16C_assoc"/>
    <property type="match status" value="1"/>
</dbReference>
<dbReference type="InterPro" id="IPR013578">
    <property type="entry name" value="Peptidase_M16C_assoc"/>
</dbReference>